<dbReference type="Pfam" id="PF13847">
    <property type="entry name" value="Methyltransf_31"/>
    <property type="match status" value="1"/>
</dbReference>
<proteinExistence type="inferred from homology"/>
<dbReference type="SUPFAM" id="SSF53335">
    <property type="entry name" value="S-adenosyl-L-methionine-dependent methyltransferases"/>
    <property type="match status" value="1"/>
</dbReference>
<protein>
    <recommendedName>
        <fullName evidence="3">Methyltransferase domain-containing protein</fullName>
    </recommendedName>
</protein>
<evidence type="ECO:0000256" key="1">
    <source>
        <dbReference type="ARBA" id="ARBA00038158"/>
    </source>
</evidence>
<sequence length="289" mass="32174">MAQHTPIGDRPSSHPENEKSARFYKGDCQDQVNMGRVLVKKRNIPKGARVLDIGCGPGNLTVEIADGVGPSGSVVGVDLSEARINIARKTFTNPALDTFRPNLSFLAGDAHNLEFPDNHFDFVVANAVIHFLDLRKSLVEINRVLKPGGGFAACTAAGEYLFAPIEIKKEVQSREQYRAAHIDPNLGVFAFPKQSHFEDVLVETGYHSTEIDVIHGIIVREDPKAMINFLDASWSETYIRCIPEKLQATAWDDFEKEFEKLRTERGIEIDLAWMNVYTTKAPADNHPSD</sequence>
<evidence type="ECO:0000313" key="5">
    <source>
        <dbReference type="Proteomes" id="UP001642502"/>
    </source>
</evidence>
<evidence type="ECO:0000256" key="2">
    <source>
        <dbReference type="SAM" id="MobiDB-lite"/>
    </source>
</evidence>
<feature type="compositionally biased region" description="Basic and acidic residues" evidence="2">
    <location>
        <begin position="11"/>
        <end position="20"/>
    </location>
</feature>
<keyword evidence="5" id="KW-1185">Reference proteome</keyword>
<dbReference type="EMBL" id="CAWUON010000003">
    <property type="protein sequence ID" value="CAK7263318.1"/>
    <property type="molecule type" value="Genomic_DNA"/>
</dbReference>
<dbReference type="Gene3D" id="3.40.50.150">
    <property type="entry name" value="Vaccinia Virus protein VP39"/>
    <property type="match status" value="1"/>
</dbReference>
<reference evidence="4 5" key="1">
    <citation type="submission" date="2024-01" db="EMBL/GenBank/DDBJ databases">
        <authorList>
            <person name="Allen C."/>
            <person name="Tagirdzhanova G."/>
        </authorList>
    </citation>
    <scope>NUCLEOTIDE SEQUENCE [LARGE SCALE GENOMIC DNA]</scope>
    <source>
        <strain evidence="4 5">CBS 119000</strain>
    </source>
</reference>
<feature type="region of interest" description="Disordered" evidence="2">
    <location>
        <begin position="1"/>
        <end position="20"/>
    </location>
</feature>
<dbReference type="InterPro" id="IPR029063">
    <property type="entry name" value="SAM-dependent_MTases_sf"/>
</dbReference>
<dbReference type="PANTHER" id="PTHR43591:SF24">
    <property type="entry name" value="2-METHOXY-6-POLYPRENYL-1,4-BENZOQUINOL METHYLASE, MITOCHONDRIAL"/>
    <property type="match status" value="1"/>
</dbReference>
<feature type="domain" description="Methyltransferase" evidence="3">
    <location>
        <begin position="46"/>
        <end position="176"/>
    </location>
</feature>
<comment type="caution">
    <text evidence="4">The sequence shown here is derived from an EMBL/GenBank/DDBJ whole genome shotgun (WGS) entry which is preliminary data.</text>
</comment>
<organism evidence="4 5">
    <name type="scientific">Sporothrix epigloea</name>
    <dbReference type="NCBI Taxonomy" id="1892477"/>
    <lineage>
        <taxon>Eukaryota</taxon>
        <taxon>Fungi</taxon>
        <taxon>Dikarya</taxon>
        <taxon>Ascomycota</taxon>
        <taxon>Pezizomycotina</taxon>
        <taxon>Sordariomycetes</taxon>
        <taxon>Sordariomycetidae</taxon>
        <taxon>Ophiostomatales</taxon>
        <taxon>Ophiostomataceae</taxon>
        <taxon>Sporothrix</taxon>
    </lineage>
</organism>
<dbReference type="InterPro" id="IPR025714">
    <property type="entry name" value="Methyltranfer_dom"/>
</dbReference>
<gene>
    <name evidence="4" type="ORF">SEPCBS119000_000410</name>
</gene>
<dbReference type="PANTHER" id="PTHR43591">
    <property type="entry name" value="METHYLTRANSFERASE"/>
    <property type="match status" value="1"/>
</dbReference>
<dbReference type="Proteomes" id="UP001642502">
    <property type="component" value="Unassembled WGS sequence"/>
</dbReference>
<comment type="similarity">
    <text evidence="1">Belongs to the methyltransferase superfamily. LaeA methyltransferase family.</text>
</comment>
<dbReference type="CDD" id="cd02440">
    <property type="entry name" value="AdoMet_MTases"/>
    <property type="match status" value="1"/>
</dbReference>
<accession>A0ABP0D521</accession>
<name>A0ABP0D521_9PEZI</name>
<evidence type="ECO:0000259" key="3">
    <source>
        <dbReference type="Pfam" id="PF13847"/>
    </source>
</evidence>
<evidence type="ECO:0000313" key="4">
    <source>
        <dbReference type="EMBL" id="CAK7263318.1"/>
    </source>
</evidence>